<feature type="transmembrane region" description="Helical" evidence="3">
    <location>
        <begin position="20"/>
        <end position="37"/>
    </location>
</feature>
<evidence type="ECO:0000256" key="3">
    <source>
        <dbReference type="SAM" id="Phobius"/>
    </source>
</evidence>
<protein>
    <recommendedName>
        <fullName evidence="2">Biotin transporter</fullName>
    </recommendedName>
</protein>
<comment type="similarity">
    <text evidence="1 2">Belongs to the BioY family.</text>
</comment>
<evidence type="ECO:0000256" key="1">
    <source>
        <dbReference type="ARBA" id="ARBA00010692"/>
    </source>
</evidence>
<proteinExistence type="inferred from homology"/>
<feature type="transmembrane region" description="Helical" evidence="3">
    <location>
        <begin position="167"/>
        <end position="189"/>
    </location>
</feature>
<evidence type="ECO:0000313" key="5">
    <source>
        <dbReference type="Proteomes" id="UP000278632"/>
    </source>
</evidence>
<reference evidence="5" key="1">
    <citation type="submission" date="2018-05" db="EMBL/GenBank/DDBJ databases">
        <title>Genome Sequencing of selected type strains of the family Eggerthellaceae.</title>
        <authorList>
            <person name="Danylec N."/>
            <person name="Stoll D.A."/>
            <person name="Doetsch A."/>
            <person name="Huch M."/>
        </authorList>
    </citation>
    <scope>NUCLEOTIDE SEQUENCE [LARGE SCALE GENOMIC DNA]</scope>
    <source>
        <strain evidence="5">DSM 16106</strain>
    </source>
</reference>
<comment type="caution">
    <text evidence="4">The sequence shown here is derived from an EMBL/GenBank/DDBJ whole genome shotgun (WGS) entry which is preliminary data.</text>
</comment>
<sequence length="199" mass="20704">MEEARSKVQKKGAASRTRSIAFVGLSIAIMAVSAWVTVPLGPVPFTLQMFAFAFAILVLTPKQCLAAIAGYLVLGAIGLPVFSSMRGGIGVLAGPTGGYLWGCLVGAAVVLLVLHALRGRFEGDGKVSVVKGLVLDVAVCLVFLCVVYVCGWAQFMAVTGTDPMAAFMTTIAPFVVVDVLKMVAAAICARAVRTAVPQR</sequence>
<keyword evidence="3" id="KW-1133">Transmembrane helix</keyword>
<evidence type="ECO:0000256" key="2">
    <source>
        <dbReference type="PIRNR" id="PIRNR016661"/>
    </source>
</evidence>
<feature type="transmembrane region" description="Helical" evidence="3">
    <location>
        <begin position="129"/>
        <end position="155"/>
    </location>
</feature>
<evidence type="ECO:0000313" key="4">
    <source>
        <dbReference type="EMBL" id="RNL40705.1"/>
    </source>
</evidence>
<dbReference type="InterPro" id="IPR003784">
    <property type="entry name" value="BioY"/>
</dbReference>
<comment type="subcellular location">
    <subcellularLocation>
        <location evidence="2">Cell membrane</location>
        <topology evidence="2">Multi-pass membrane protein</topology>
    </subcellularLocation>
</comment>
<keyword evidence="5" id="KW-1185">Reference proteome</keyword>
<dbReference type="Proteomes" id="UP000278632">
    <property type="component" value="Unassembled WGS sequence"/>
</dbReference>
<accession>A0A3N0B0S9</accession>
<dbReference type="EMBL" id="QICD01000025">
    <property type="protein sequence ID" value="RNL40705.1"/>
    <property type="molecule type" value="Genomic_DNA"/>
</dbReference>
<dbReference type="PIRSF" id="PIRSF016661">
    <property type="entry name" value="BioY"/>
    <property type="match status" value="1"/>
</dbReference>
<dbReference type="AlphaFoldDB" id="A0A3N0B0S9"/>
<dbReference type="PANTHER" id="PTHR34295:SF1">
    <property type="entry name" value="BIOTIN TRANSPORTER BIOY"/>
    <property type="match status" value="1"/>
</dbReference>
<feature type="transmembrane region" description="Helical" evidence="3">
    <location>
        <begin position="71"/>
        <end position="93"/>
    </location>
</feature>
<keyword evidence="2" id="KW-1003">Cell membrane</keyword>
<dbReference type="PANTHER" id="PTHR34295">
    <property type="entry name" value="BIOTIN TRANSPORTER BIOY"/>
    <property type="match status" value="1"/>
</dbReference>
<dbReference type="GO" id="GO:0015225">
    <property type="term" value="F:biotin transmembrane transporter activity"/>
    <property type="evidence" value="ECO:0007669"/>
    <property type="project" value="UniProtKB-UniRule"/>
</dbReference>
<dbReference type="Pfam" id="PF02632">
    <property type="entry name" value="BioY"/>
    <property type="match status" value="1"/>
</dbReference>
<name>A0A3N0B0S9_9ACTN</name>
<keyword evidence="2 3" id="KW-0472">Membrane</keyword>
<dbReference type="Gene3D" id="1.10.1760.20">
    <property type="match status" value="1"/>
</dbReference>
<feature type="transmembrane region" description="Helical" evidence="3">
    <location>
        <begin position="43"/>
        <end position="59"/>
    </location>
</feature>
<gene>
    <name evidence="4" type="ORF">DMP08_10085</name>
</gene>
<dbReference type="GO" id="GO:0005886">
    <property type="term" value="C:plasma membrane"/>
    <property type="evidence" value="ECO:0007669"/>
    <property type="project" value="UniProtKB-SubCell"/>
</dbReference>
<dbReference type="RefSeq" id="WP_123192761.1">
    <property type="nucleotide sequence ID" value="NZ_QICD01000025.1"/>
</dbReference>
<dbReference type="OrthoDB" id="9803495at2"/>
<keyword evidence="3" id="KW-0812">Transmembrane</keyword>
<keyword evidence="2" id="KW-0813">Transport</keyword>
<feature type="transmembrane region" description="Helical" evidence="3">
    <location>
        <begin position="99"/>
        <end position="117"/>
    </location>
</feature>
<organism evidence="4 5">
    <name type="scientific">Paraeggerthella hongkongensis</name>
    <dbReference type="NCBI Taxonomy" id="230658"/>
    <lineage>
        <taxon>Bacteria</taxon>
        <taxon>Bacillati</taxon>
        <taxon>Actinomycetota</taxon>
        <taxon>Coriobacteriia</taxon>
        <taxon>Eggerthellales</taxon>
        <taxon>Eggerthellaceae</taxon>
        <taxon>Paraeggerthella</taxon>
    </lineage>
</organism>